<gene>
    <name evidence="2" type="ORF">GN958_ATG17621</name>
</gene>
<organism evidence="2 3">
    <name type="scientific">Phytophthora infestans</name>
    <name type="common">Potato late blight agent</name>
    <name type="synonym">Botrytis infestans</name>
    <dbReference type="NCBI Taxonomy" id="4787"/>
    <lineage>
        <taxon>Eukaryota</taxon>
        <taxon>Sar</taxon>
        <taxon>Stramenopiles</taxon>
        <taxon>Oomycota</taxon>
        <taxon>Peronosporomycetes</taxon>
        <taxon>Peronosporales</taxon>
        <taxon>Peronosporaceae</taxon>
        <taxon>Phytophthora</taxon>
    </lineage>
</organism>
<evidence type="ECO:0000313" key="3">
    <source>
        <dbReference type="Proteomes" id="UP000704712"/>
    </source>
</evidence>
<evidence type="ECO:0000256" key="1">
    <source>
        <dbReference type="SAM" id="MobiDB-lite"/>
    </source>
</evidence>
<comment type="caution">
    <text evidence="2">The sequence shown here is derived from an EMBL/GenBank/DDBJ whole genome shotgun (WGS) entry which is preliminary data.</text>
</comment>
<accession>A0A8S9TYV0</accession>
<dbReference type="Proteomes" id="UP000704712">
    <property type="component" value="Unassembled WGS sequence"/>
</dbReference>
<proteinExistence type="predicted"/>
<name>A0A8S9TYV0_PHYIN</name>
<sequence length="165" mass="17948">MAGFGMKDYQLAMKFLQSVSRIIKHKEFERLLQTETERPTILVSKTTGAGDDVDDCGDCEFGQADIEHTEESLLAVGDHCSKTRTSCVTEEANTHDLADICPTVPQPRPTLPESRPTVPEAGPIVPDLRLIIPEQAASVSKPTAPKTSACIQEPSEPELPTTAYI</sequence>
<dbReference type="AlphaFoldDB" id="A0A8S9TYV0"/>
<dbReference type="EMBL" id="JAACNO010002430">
    <property type="protein sequence ID" value="KAF4133203.1"/>
    <property type="molecule type" value="Genomic_DNA"/>
</dbReference>
<feature type="compositionally biased region" description="Polar residues" evidence="1">
    <location>
        <begin position="138"/>
        <end position="150"/>
    </location>
</feature>
<protein>
    <submittedName>
        <fullName evidence="2">Uncharacterized protein</fullName>
    </submittedName>
</protein>
<feature type="region of interest" description="Disordered" evidence="1">
    <location>
        <begin position="138"/>
        <end position="165"/>
    </location>
</feature>
<evidence type="ECO:0000313" key="2">
    <source>
        <dbReference type="EMBL" id="KAF4133203.1"/>
    </source>
</evidence>
<feature type="region of interest" description="Disordered" evidence="1">
    <location>
        <begin position="103"/>
        <end position="123"/>
    </location>
</feature>
<reference evidence="2" key="1">
    <citation type="submission" date="2020-03" db="EMBL/GenBank/DDBJ databases">
        <title>Hybrid Assembly of Korean Phytophthora infestans isolates.</title>
        <authorList>
            <person name="Prokchorchik M."/>
            <person name="Lee Y."/>
            <person name="Seo J."/>
            <person name="Cho J.-H."/>
            <person name="Park Y.-E."/>
            <person name="Jang D.-C."/>
            <person name="Im J.-S."/>
            <person name="Choi J.-G."/>
            <person name="Park H.-J."/>
            <person name="Lee G.-B."/>
            <person name="Lee Y.-G."/>
            <person name="Hong S.-Y."/>
            <person name="Cho K."/>
            <person name="Sohn K.H."/>
        </authorList>
    </citation>
    <scope>NUCLEOTIDE SEQUENCE</scope>
    <source>
        <strain evidence="2">KR_2_A2</strain>
    </source>
</reference>